<sequence>MIIGIHAAAAFKKERTGVEEYAFRLIRYFAMLEEGKKHRFLLYTPSSSEESDLPRNFEIKTLRFPVFWTQVRLALEMALNKPGALFIPAHVLPLIHPKNSVVTIHDLAFEYFPEMYPLFHRRYLRWTTKYAISKAKKIIVPSLNTKKDLIEFYGARKEKIKVIYHGIAPFTAVQNEKSPLVQKYILCIGRIERKKNVEGLINAFEIIKEKYQIPHKLVLAGGPGYLFEEVKKKIDASPSKQDIILTGHLQENQKNVFLKFADLFVFPSFYEGFGFPILEAQAAEVPVIASNVSSLPEVAGEGALFFDPADFEQMAEVIYSAASRTELRESLIKKGSENLRRFSWKKCAEETLRTLIED</sequence>
<evidence type="ECO:0000259" key="2">
    <source>
        <dbReference type="Pfam" id="PF00534"/>
    </source>
</evidence>
<dbReference type="Pfam" id="PF13439">
    <property type="entry name" value="Glyco_transf_4"/>
    <property type="match status" value="1"/>
</dbReference>
<dbReference type="SUPFAM" id="SSF53756">
    <property type="entry name" value="UDP-Glycosyltransferase/glycogen phosphorylase"/>
    <property type="match status" value="1"/>
</dbReference>
<comment type="caution">
    <text evidence="4">The sequence shown here is derived from an EMBL/GenBank/DDBJ whole genome shotgun (WGS) entry which is preliminary data.</text>
</comment>
<reference evidence="4 5" key="1">
    <citation type="journal article" date="2015" name="Nature">
        <title>rRNA introns, odd ribosomes, and small enigmatic genomes across a large radiation of phyla.</title>
        <authorList>
            <person name="Brown C.T."/>
            <person name="Hug L.A."/>
            <person name="Thomas B.C."/>
            <person name="Sharon I."/>
            <person name="Castelle C.J."/>
            <person name="Singh A."/>
            <person name="Wilkins M.J."/>
            <person name="Williams K.H."/>
            <person name="Banfield J.F."/>
        </authorList>
    </citation>
    <scope>NUCLEOTIDE SEQUENCE [LARGE SCALE GENOMIC DNA]</scope>
</reference>
<evidence type="ECO:0000313" key="4">
    <source>
        <dbReference type="EMBL" id="KKU36466.1"/>
    </source>
</evidence>
<protein>
    <recommendedName>
        <fullName evidence="6">Glycosyl transferase group 1</fullName>
    </recommendedName>
</protein>
<dbReference type="EMBL" id="LCMJ01000005">
    <property type="protein sequence ID" value="KKU36466.1"/>
    <property type="molecule type" value="Genomic_DNA"/>
</dbReference>
<proteinExistence type="predicted"/>
<name>A0A0G1PUG2_9BACT</name>
<dbReference type="PANTHER" id="PTHR46401">
    <property type="entry name" value="GLYCOSYLTRANSFERASE WBBK-RELATED"/>
    <property type="match status" value="1"/>
</dbReference>
<dbReference type="InterPro" id="IPR028098">
    <property type="entry name" value="Glyco_trans_4-like_N"/>
</dbReference>
<evidence type="ECO:0000259" key="3">
    <source>
        <dbReference type="Pfam" id="PF13439"/>
    </source>
</evidence>
<feature type="domain" description="Glycosyltransferase subfamily 4-like N-terminal" evidence="3">
    <location>
        <begin position="17"/>
        <end position="167"/>
    </location>
</feature>
<gene>
    <name evidence="4" type="ORF">UX48_C0005G0015</name>
</gene>
<dbReference type="CDD" id="cd03809">
    <property type="entry name" value="GT4_MtfB-like"/>
    <property type="match status" value="1"/>
</dbReference>
<dbReference type="AlphaFoldDB" id="A0A0G1PUG2"/>
<organism evidence="4 5">
    <name type="scientific">Candidatus Azambacteria bacterium GW2011_GWB1_46_27</name>
    <dbReference type="NCBI Taxonomy" id="1618617"/>
    <lineage>
        <taxon>Bacteria</taxon>
        <taxon>Candidatus Azamiibacteriota</taxon>
    </lineage>
</organism>
<feature type="domain" description="Glycosyl transferase family 1" evidence="2">
    <location>
        <begin position="177"/>
        <end position="336"/>
    </location>
</feature>
<accession>A0A0G1PUG2</accession>
<dbReference type="Gene3D" id="3.40.50.2000">
    <property type="entry name" value="Glycogen Phosphorylase B"/>
    <property type="match status" value="2"/>
</dbReference>
<evidence type="ECO:0008006" key="6">
    <source>
        <dbReference type="Google" id="ProtNLM"/>
    </source>
</evidence>
<dbReference type="Proteomes" id="UP000034067">
    <property type="component" value="Unassembled WGS sequence"/>
</dbReference>
<keyword evidence="1" id="KW-0808">Transferase</keyword>
<evidence type="ECO:0000256" key="1">
    <source>
        <dbReference type="ARBA" id="ARBA00022679"/>
    </source>
</evidence>
<dbReference type="InterPro" id="IPR001296">
    <property type="entry name" value="Glyco_trans_1"/>
</dbReference>
<dbReference type="PANTHER" id="PTHR46401:SF2">
    <property type="entry name" value="GLYCOSYLTRANSFERASE WBBK-RELATED"/>
    <property type="match status" value="1"/>
</dbReference>
<evidence type="ECO:0000313" key="5">
    <source>
        <dbReference type="Proteomes" id="UP000034067"/>
    </source>
</evidence>
<dbReference type="Pfam" id="PF00534">
    <property type="entry name" value="Glycos_transf_1"/>
    <property type="match status" value="1"/>
</dbReference>
<dbReference type="GO" id="GO:0016757">
    <property type="term" value="F:glycosyltransferase activity"/>
    <property type="evidence" value="ECO:0007669"/>
    <property type="project" value="InterPro"/>
</dbReference>